<feature type="compositionally biased region" description="Acidic residues" evidence="1">
    <location>
        <begin position="451"/>
        <end position="467"/>
    </location>
</feature>
<dbReference type="AlphaFoldDB" id="A0A1L9PV26"/>
<feature type="compositionally biased region" description="Polar residues" evidence="1">
    <location>
        <begin position="294"/>
        <end position="307"/>
    </location>
</feature>
<protein>
    <submittedName>
        <fullName evidence="2">Uncharacterized protein</fullName>
    </submittedName>
</protein>
<feature type="region of interest" description="Disordered" evidence="1">
    <location>
        <begin position="875"/>
        <end position="952"/>
    </location>
</feature>
<dbReference type="GeneID" id="63722985"/>
<proteinExistence type="predicted"/>
<feature type="compositionally biased region" description="Basic and acidic residues" evidence="1">
    <location>
        <begin position="437"/>
        <end position="446"/>
    </location>
</feature>
<feature type="compositionally biased region" description="Low complexity" evidence="1">
    <location>
        <begin position="90"/>
        <end position="100"/>
    </location>
</feature>
<dbReference type="PANTHER" id="PTHR42068">
    <property type="entry name" value="YALI0B18964P"/>
    <property type="match status" value="1"/>
</dbReference>
<dbReference type="STRING" id="1036611.A0A1L9PV26"/>
<accession>A0A1L9PV26</accession>
<feature type="compositionally biased region" description="Acidic residues" evidence="1">
    <location>
        <begin position="911"/>
        <end position="920"/>
    </location>
</feature>
<feature type="compositionally biased region" description="Polar residues" evidence="1">
    <location>
        <begin position="511"/>
        <end position="532"/>
    </location>
</feature>
<dbReference type="OrthoDB" id="5396252at2759"/>
<feature type="region of interest" description="Disordered" evidence="1">
    <location>
        <begin position="1"/>
        <end position="318"/>
    </location>
</feature>
<dbReference type="VEuPathDB" id="FungiDB:ASPVEDRAFT_138290"/>
<keyword evidence="3" id="KW-1185">Reference proteome</keyword>
<feature type="compositionally biased region" description="Polar residues" evidence="1">
    <location>
        <begin position="889"/>
        <end position="910"/>
    </location>
</feature>
<feature type="compositionally biased region" description="Polar residues" evidence="1">
    <location>
        <begin position="203"/>
        <end position="218"/>
    </location>
</feature>
<feature type="region of interest" description="Disordered" evidence="1">
    <location>
        <begin position="437"/>
        <end position="540"/>
    </location>
</feature>
<dbReference type="RefSeq" id="XP_040671133.1">
    <property type="nucleotide sequence ID" value="XM_040807474.1"/>
</dbReference>
<feature type="region of interest" description="Disordered" evidence="1">
    <location>
        <begin position="814"/>
        <end position="837"/>
    </location>
</feature>
<organism evidence="2 3">
    <name type="scientific">Aspergillus versicolor CBS 583.65</name>
    <dbReference type="NCBI Taxonomy" id="1036611"/>
    <lineage>
        <taxon>Eukaryota</taxon>
        <taxon>Fungi</taxon>
        <taxon>Dikarya</taxon>
        <taxon>Ascomycota</taxon>
        <taxon>Pezizomycotina</taxon>
        <taxon>Eurotiomycetes</taxon>
        <taxon>Eurotiomycetidae</taxon>
        <taxon>Eurotiales</taxon>
        <taxon>Aspergillaceae</taxon>
        <taxon>Aspergillus</taxon>
        <taxon>Aspergillus subgen. Nidulantes</taxon>
    </lineage>
</organism>
<gene>
    <name evidence="2" type="ORF">ASPVEDRAFT_138290</name>
</gene>
<dbReference type="PANTHER" id="PTHR42068:SF1">
    <property type="entry name" value="YALI0B18964P"/>
    <property type="match status" value="1"/>
</dbReference>
<evidence type="ECO:0000256" key="1">
    <source>
        <dbReference type="SAM" id="MobiDB-lite"/>
    </source>
</evidence>
<dbReference type="Proteomes" id="UP000184073">
    <property type="component" value="Unassembled WGS sequence"/>
</dbReference>
<sequence length="952" mass="102221">MPIKPFKGFARRKSSGNALEEVENPPQSSFRVFERPSTGRKSLSDGNLLSGRTGDGSHSYSPPEDDNIFAGSHGPAYRNLTGGHSFEGPTTSLRLNSSNRRSTDLQTHFDSQPPPSKSPHDISVPPLSSALRAAGRTFSFGGRFSKTPSQAPQRPSSPDTATTSSTASTATPPKLLATEFQIGRMDDDFGNMFDGIGKHDAQESTQNSGSNSYPTKTESYPKKEEKSTRPPPISTDRSKEIEPSPYSWGSRHSEEGLLDAVDSPQDDTSAAAFQSNYSDSTMIPPPLGARRKSSPMTNDIHSNTTSHRSLEKPKMATDKGLRRSVLFSAKRDTSAIEDEDAKLVTASLNSNKRASQAHTLNSVDSEADDDIPLFGHGNTTKTTSDGIKFLPHSGHADDNIDASIAAHARLAVEYENRPPPLPSSNKIMTPSQFEHYRQQQELKRANSDNASDSEDSAGSDFDDEDEAEKNRETERQRRKQEAHLSVYRQQMMKVTGQQSPSPSLRPEDRASSSTPNLTNFPMNPANQAGSGKSSEEDDDEEIPLGILAAHGFPSRNRPPSQLMSSNSMQNLRASYHQPRIASAGSDVGGGSRVGLPPFARNLPRDPYFGAGLVTPSNRESLALGGGGGSVYGGPSAAAGSSSALPPGGLVGVIATEERARAMRRGSPNTQAMYEQQPGFPGPMGNPGGIPRPHTMLGMNMANGPNPQQSVSATEQAQIQLSQQMSSMMQMQMQWMQQMLQMQGGQAPPQQLASPNIPIPFPAEANGGRPSSMPSAGGAFNSAPQGYGGNQRTLSMLDPNVSSRLNSPAGPFVSGGIRPSTPNGAGYSPSLAPSERSNVGLAPRYRPVSMLPTEAESASFLPPTKPWNDENRRATYLAPSANTTPSSTTIRPVSSYGRTLTAPSKLNSNAQPDDEDDDEGWAEMMKKREKKRSNWKVKKETSSFGEDLLSAVH</sequence>
<feature type="compositionally biased region" description="Basic and acidic residues" evidence="1">
    <location>
        <begin position="219"/>
        <end position="228"/>
    </location>
</feature>
<feature type="compositionally biased region" description="Low complexity" evidence="1">
    <location>
        <begin position="156"/>
        <end position="173"/>
    </location>
</feature>
<evidence type="ECO:0000313" key="2">
    <source>
        <dbReference type="EMBL" id="OJJ05371.1"/>
    </source>
</evidence>
<name>A0A1L9PV26_ASPVE</name>
<dbReference type="EMBL" id="KV878133">
    <property type="protein sequence ID" value="OJJ05371.1"/>
    <property type="molecule type" value="Genomic_DNA"/>
</dbReference>
<reference evidence="3" key="1">
    <citation type="journal article" date="2017" name="Genome Biol.">
        <title>Comparative genomics reveals high biological diversity and specific adaptations in the industrially and medically important fungal genus Aspergillus.</title>
        <authorList>
            <person name="de Vries R.P."/>
            <person name="Riley R."/>
            <person name="Wiebenga A."/>
            <person name="Aguilar-Osorio G."/>
            <person name="Amillis S."/>
            <person name="Uchima C.A."/>
            <person name="Anderluh G."/>
            <person name="Asadollahi M."/>
            <person name="Askin M."/>
            <person name="Barry K."/>
            <person name="Battaglia E."/>
            <person name="Bayram O."/>
            <person name="Benocci T."/>
            <person name="Braus-Stromeyer S.A."/>
            <person name="Caldana C."/>
            <person name="Canovas D."/>
            <person name="Cerqueira G.C."/>
            <person name="Chen F."/>
            <person name="Chen W."/>
            <person name="Choi C."/>
            <person name="Clum A."/>
            <person name="Dos Santos R.A."/>
            <person name="Damasio A.R."/>
            <person name="Diallinas G."/>
            <person name="Emri T."/>
            <person name="Fekete E."/>
            <person name="Flipphi M."/>
            <person name="Freyberg S."/>
            <person name="Gallo A."/>
            <person name="Gournas C."/>
            <person name="Habgood R."/>
            <person name="Hainaut M."/>
            <person name="Harispe M.L."/>
            <person name="Henrissat B."/>
            <person name="Hilden K.S."/>
            <person name="Hope R."/>
            <person name="Hossain A."/>
            <person name="Karabika E."/>
            <person name="Karaffa L."/>
            <person name="Karanyi Z."/>
            <person name="Krasevec N."/>
            <person name="Kuo A."/>
            <person name="Kusch H."/>
            <person name="LaButti K."/>
            <person name="Lagendijk E.L."/>
            <person name="Lapidus A."/>
            <person name="Levasseur A."/>
            <person name="Lindquist E."/>
            <person name="Lipzen A."/>
            <person name="Logrieco A.F."/>
            <person name="MacCabe A."/>
            <person name="Maekelae M.R."/>
            <person name="Malavazi I."/>
            <person name="Melin P."/>
            <person name="Meyer V."/>
            <person name="Mielnichuk N."/>
            <person name="Miskei M."/>
            <person name="Molnar A.P."/>
            <person name="Mule G."/>
            <person name="Ngan C.Y."/>
            <person name="Orejas M."/>
            <person name="Orosz E."/>
            <person name="Ouedraogo J.P."/>
            <person name="Overkamp K.M."/>
            <person name="Park H.-S."/>
            <person name="Perrone G."/>
            <person name="Piumi F."/>
            <person name="Punt P.J."/>
            <person name="Ram A.F."/>
            <person name="Ramon A."/>
            <person name="Rauscher S."/>
            <person name="Record E."/>
            <person name="Riano-Pachon D.M."/>
            <person name="Robert V."/>
            <person name="Roehrig J."/>
            <person name="Ruller R."/>
            <person name="Salamov A."/>
            <person name="Salih N.S."/>
            <person name="Samson R.A."/>
            <person name="Sandor E."/>
            <person name="Sanguinetti M."/>
            <person name="Schuetze T."/>
            <person name="Sepcic K."/>
            <person name="Shelest E."/>
            <person name="Sherlock G."/>
            <person name="Sophianopoulou V."/>
            <person name="Squina F.M."/>
            <person name="Sun H."/>
            <person name="Susca A."/>
            <person name="Todd R.B."/>
            <person name="Tsang A."/>
            <person name="Unkles S.E."/>
            <person name="van de Wiele N."/>
            <person name="van Rossen-Uffink D."/>
            <person name="Oliveira J.V."/>
            <person name="Vesth T.C."/>
            <person name="Visser J."/>
            <person name="Yu J.-H."/>
            <person name="Zhou M."/>
            <person name="Andersen M.R."/>
            <person name="Archer D.B."/>
            <person name="Baker S.E."/>
            <person name="Benoit I."/>
            <person name="Brakhage A.A."/>
            <person name="Braus G.H."/>
            <person name="Fischer R."/>
            <person name="Frisvad J.C."/>
            <person name="Goldman G.H."/>
            <person name="Houbraken J."/>
            <person name="Oakley B."/>
            <person name="Pocsi I."/>
            <person name="Scazzocchio C."/>
            <person name="Seiboth B."/>
            <person name="vanKuyk P.A."/>
            <person name="Wortman J."/>
            <person name="Dyer P.S."/>
            <person name="Grigoriev I.V."/>
        </authorList>
    </citation>
    <scope>NUCLEOTIDE SEQUENCE [LARGE SCALE GENOMIC DNA]</scope>
    <source>
        <strain evidence="3">CBS 583.65</strain>
    </source>
</reference>
<feature type="compositionally biased region" description="Polar residues" evidence="1">
    <location>
        <begin position="266"/>
        <end position="281"/>
    </location>
</feature>
<feature type="compositionally biased region" description="Basic residues" evidence="1">
    <location>
        <begin position="926"/>
        <end position="935"/>
    </location>
</feature>
<feature type="compositionally biased region" description="Basic and acidic residues" evidence="1">
    <location>
        <begin position="308"/>
        <end position="318"/>
    </location>
</feature>
<feature type="compositionally biased region" description="Basic and acidic residues" evidence="1">
    <location>
        <begin position="468"/>
        <end position="482"/>
    </location>
</feature>
<evidence type="ECO:0000313" key="3">
    <source>
        <dbReference type="Proteomes" id="UP000184073"/>
    </source>
</evidence>
<feature type="compositionally biased region" description="Low complexity" evidence="1">
    <location>
        <begin position="877"/>
        <end position="888"/>
    </location>
</feature>